<proteinExistence type="predicted"/>
<name>E5ABD1_LEPMJ</name>
<dbReference type="AlphaFoldDB" id="E5ABD1"/>
<keyword evidence="3" id="KW-1185">Reference proteome</keyword>
<evidence type="ECO:0000313" key="2">
    <source>
        <dbReference type="EMBL" id="CBY00972.1"/>
    </source>
</evidence>
<dbReference type="HOGENOM" id="CLU_1415422_0_0_1"/>
<feature type="compositionally biased region" description="Polar residues" evidence="1">
    <location>
        <begin position="110"/>
        <end position="124"/>
    </location>
</feature>
<dbReference type="Proteomes" id="UP000002668">
    <property type="component" value="Genome"/>
</dbReference>
<accession>E5ABD1</accession>
<reference evidence="3" key="1">
    <citation type="journal article" date="2011" name="Nat. Commun.">
        <title>Effector diversification within compartments of the Leptosphaeria maculans genome affected by Repeat-Induced Point mutations.</title>
        <authorList>
            <person name="Rouxel T."/>
            <person name="Grandaubert J."/>
            <person name="Hane J.K."/>
            <person name="Hoede C."/>
            <person name="van de Wouw A.P."/>
            <person name="Couloux A."/>
            <person name="Dominguez V."/>
            <person name="Anthouard V."/>
            <person name="Bally P."/>
            <person name="Bourras S."/>
            <person name="Cozijnsen A.J."/>
            <person name="Ciuffetti L.M."/>
            <person name="Degrave A."/>
            <person name="Dilmaghani A."/>
            <person name="Duret L."/>
            <person name="Fudal I."/>
            <person name="Goodwin S.B."/>
            <person name="Gout L."/>
            <person name="Glaser N."/>
            <person name="Linglin J."/>
            <person name="Kema G.H.J."/>
            <person name="Lapalu N."/>
            <person name="Lawrence C.B."/>
            <person name="May K."/>
            <person name="Meyer M."/>
            <person name="Ollivier B."/>
            <person name="Poulain J."/>
            <person name="Schoch C.L."/>
            <person name="Simon A."/>
            <person name="Spatafora J.W."/>
            <person name="Stachowiak A."/>
            <person name="Turgeon B.G."/>
            <person name="Tyler B.M."/>
            <person name="Vincent D."/>
            <person name="Weissenbach J."/>
            <person name="Amselem J."/>
            <person name="Quesneville H."/>
            <person name="Oliver R.P."/>
            <person name="Wincker P."/>
            <person name="Balesdent M.-H."/>
            <person name="Howlett B.J."/>
        </authorList>
    </citation>
    <scope>NUCLEOTIDE SEQUENCE [LARGE SCALE GENOMIC DNA]</scope>
    <source>
        <strain evidence="3">JN3 / isolate v23.1.3 / race Av1-4-5-6-7-8</strain>
    </source>
</reference>
<dbReference type="EMBL" id="FP929138">
    <property type="protein sequence ID" value="CBY00972.1"/>
    <property type="molecule type" value="Genomic_DNA"/>
</dbReference>
<dbReference type="VEuPathDB" id="FungiDB:LEMA_P021020.1"/>
<organism evidence="3">
    <name type="scientific">Leptosphaeria maculans (strain JN3 / isolate v23.1.3 / race Av1-4-5-6-7-8)</name>
    <name type="common">Blackleg fungus</name>
    <name type="synonym">Phoma lingam</name>
    <dbReference type="NCBI Taxonomy" id="985895"/>
    <lineage>
        <taxon>Eukaryota</taxon>
        <taxon>Fungi</taxon>
        <taxon>Dikarya</taxon>
        <taxon>Ascomycota</taxon>
        <taxon>Pezizomycotina</taxon>
        <taxon>Dothideomycetes</taxon>
        <taxon>Pleosporomycetidae</taxon>
        <taxon>Pleosporales</taxon>
        <taxon>Pleosporineae</taxon>
        <taxon>Leptosphaeriaceae</taxon>
        <taxon>Plenodomus</taxon>
        <taxon>Plenodomus lingam/Leptosphaeria maculans species complex</taxon>
    </lineage>
</organism>
<dbReference type="InParanoid" id="E5ABD1"/>
<sequence length="192" mass="21175">MLLFCIHTLSRLHILISIPHKKALTFVQVIKALLSPFDTPQTYLVKRRRYPNAFEITRQHNLAHSRKPGCPNSSSSAIESELLSDAELSDLSEASSSSSSQFSDYVPSDDVQSQAKESAVSSPLITRLDSGRGPAKLQDSETTVQSRVVDQLVQPAKMQVTIPVQSSQPADLCLRQVFQPCRQDLDSPKTAL</sequence>
<evidence type="ECO:0000256" key="1">
    <source>
        <dbReference type="SAM" id="MobiDB-lite"/>
    </source>
</evidence>
<gene>
    <name evidence="2" type="ORF">LEMA_P021020.1</name>
</gene>
<protein>
    <submittedName>
        <fullName evidence="2">Predicted protein</fullName>
    </submittedName>
</protein>
<feature type="region of interest" description="Disordered" evidence="1">
    <location>
        <begin position="95"/>
        <end position="143"/>
    </location>
</feature>
<evidence type="ECO:0000313" key="3">
    <source>
        <dbReference type="Proteomes" id="UP000002668"/>
    </source>
</evidence>